<evidence type="ECO:0000256" key="1">
    <source>
        <dbReference type="SAM" id="SignalP"/>
    </source>
</evidence>
<comment type="caution">
    <text evidence="2">The sequence shown here is derived from an EMBL/GenBank/DDBJ whole genome shotgun (WGS) entry which is preliminary data.</text>
</comment>
<protein>
    <submittedName>
        <fullName evidence="2">Uncharacterized protein</fullName>
    </submittedName>
</protein>
<name>A0ABD0LLJ5_9CAEN</name>
<keyword evidence="1" id="KW-0732">Signal</keyword>
<dbReference type="EMBL" id="JACVVK020000040">
    <property type="protein sequence ID" value="KAK7499893.1"/>
    <property type="molecule type" value="Genomic_DNA"/>
</dbReference>
<dbReference type="AlphaFoldDB" id="A0ABD0LLJ5"/>
<reference evidence="2 3" key="1">
    <citation type="journal article" date="2023" name="Sci. Data">
        <title>Genome assembly of the Korean intertidal mud-creeper Batillaria attramentaria.</title>
        <authorList>
            <person name="Patra A.K."/>
            <person name="Ho P.T."/>
            <person name="Jun S."/>
            <person name="Lee S.J."/>
            <person name="Kim Y."/>
            <person name="Won Y.J."/>
        </authorList>
    </citation>
    <scope>NUCLEOTIDE SEQUENCE [LARGE SCALE GENOMIC DNA]</scope>
    <source>
        <strain evidence="2">Wonlab-2016</strain>
    </source>
</reference>
<accession>A0ABD0LLJ5</accession>
<evidence type="ECO:0000313" key="2">
    <source>
        <dbReference type="EMBL" id="KAK7499893.1"/>
    </source>
</evidence>
<organism evidence="2 3">
    <name type="scientific">Batillaria attramentaria</name>
    <dbReference type="NCBI Taxonomy" id="370345"/>
    <lineage>
        <taxon>Eukaryota</taxon>
        <taxon>Metazoa</taxon>
        <taxon>Spiralia</taxon>
        <taxon>Lophotrochozoa</taxon>
        <taxon>Mollusca</taxon>
        <taxon>Gastropoda</taxon>
        <taxon>Caenogastropoda</taxon>
        <taxon>Sorbeoconcha</taxon>
        <taxon>Cerithioidea</taxon>
        <taxon>Batillariidae</taxon>
        <taxon>Batillaria</taxon>
    </lineage>
</organism>
<feature type="signal peptide" evidence="1">
    <location>
        <begin position="1"/>
        <end position="21"/>
    </location>
</feature>
<dbReference type="Proteomes" id="UP001519460">
    <property type="component" value="Unassembled WGS sequence"/>
</dbReference>
<gene>
    <name evidence="2" type="ORF">BaRGS_00008741</name>
</gene>
<sequence>MGLKFLPVVMCVLLASGQTNGLLNILNGVVGGLGNTLNSVTGMLGLNDLPILGSILDNLASGQLDLVGLLRDVTDDVLDLVEQVLQIVMDLLNNLRQGVAAGTMTRAQIVANLQEIVSGLVQIQANAFDVRLNAMLELLGDITAIRRWHEAQSFGLNWTEAPYVFSAAKSASMCFGSEFRTGAPTHKKSPTMGLKFLPVVMCVLLASGQTNGLLNLLNGVVGGLSNTLNSVTSMLNLNDLPILGSILDNLASGQLDLVGLLRDVTDDVEQVLQIVMDLLNNLRQGVAAGTMTRAQIVANLQEIVSGLVQIQANAFDVRLNAMLELLGDITAIRRWHEAQSFGLNWTEAPYVFSAAKSASMCFGSEFRTGAPTHKKSPTMGLKFLPVVMCVLLASGQTNGLLNILNGVVGGLSNTLNSVTSMLNLNDLPILGSILDNLASGQLDLVGLLRDVTDDVEQVLQIVMDLLNNLRQAVAAGTMTRAQIVANLQEIVSGLVQIQANATNAQFNLLVEIAIDQLVMLRLELDSDGMQIV</sequence>
<evidence type="ECO:0000313" key="3">
    <source>
        <dbReference type="Proteomes" id="UP001519460"/>
    </source>
</evidence>
<proteinExistence type="predicted"/>
<feature type="chain" id="PRO_5044868618" evidence="1">
    <location>
        <begin position="22"/>
        <end position="532"/>
    </location>
</feature>
<keyword evidence="3" id="KW-1185">Reference proteome</keyword>